<protein>
    <submittedName>
        <fullName evidence="2">Uncharacterized protein</fullName>
    </submittedName>
</protein>
<proteinExistence type="predicted"/>
<dbReference type="InterPro" id="IPR027417">
    <property type="entry name" value="P-loop_NTPase"/>
</dbReference>
<evidence type="ECO:0000313" key="3">
    <source>
        <dbReference type="Proteomes" id="UP001215598"/>
    </source>
</evidence>
<dbReference type="Gene3D" id="3.40.50.300">
    <property type="entry name" value="P-loop containing nucleotide triphosphate hydrolases"/>
    <property type="match status" value="1"/>
</dbReference>
<accession>A0AAD7GUY4</accession>
<comment type="caution">
    <text evidence="2">The sequence shown here is derived from an EMBL/GenBank/DDBJ whole genome shotgun (WGS) entry which is preliminary data.</text>
</comment>
<organism evidence="2 3">
    <name type="scientific">Mycena metata</name>
    <dbReference type="NCBI Taxonomy" id="1033252"/>
    <lineage>
        <taxon>Eukaryota</taxon>
        <taxon>Fungi</taxon>
        <taxon>Dikarya</taxon>
        <taxon>Basidiomycota</taxon>
        <taxon>Agaricomycotina</taxon>
        <taxon>Agaricomycetes</taxon>
        <taxon>Agaricomycetidae</taxon>
        <taxon>Agaricales</taxon>
        <taxon>Marasmiineae</taxon>
        <taxon>Mycenaceae</taxon>
        <taxon>Mycena</taxon>
    </lineage>
</organism>
<dbReference type="EMBL" id="JARKIB010000466">
    <property type="protein sequence ID" value="KAJ7705787.1"/>
    <property type="molecule type" value="Genomic_DNA"/>
</dbReference>
<name>A0AAD7GUY4_9AGAR</name>
<dbReference type="AlphaFoldDB" id="A0AAD7GUY4"/>
<sequence>MLGRVDRDGQTRPTFCWSLAGQGTIDMLLMLMALRKASIAKDYMTLDRRAEFFKTYVARLTDGEAQEDETAPEIEQIDVEIEEGLASAAKQAMKRPAKSQKGAVDKKRWVKKPTEEEDEGVSEKAKGKRRHKSTPELESQDEDEGGNAAADKAPPRKKSKPVAAFDAKDPSAAAAKKKKAQEKPQPPASKSAEAGAAVATRSVVRGKE</sequence>
<evidence type="ECO:0000313" key="2">
    <source>
        <dbReference type="EMBL" id="KAJ7705787.1"/>
    </source>
</evidence>
<dbReference type="SUPFAM" id="SSF52540">
    <property type="entry name" value="P-loop containing nucleoside triphosphate hydrolases"/>
    <property type="match status" value="1"/>
</dbReference>
<reference evidence="2" key="1">
    <citation type="submission" date="2023-03" db="EMBL/GenBank/DDBJ databases">
        <title>Massive genome expansion in bonnet fungi (Mycena s.s.) driven by repeated elements and novel gene families across ecological guilds.</title>
        <authorList>
            <consortium name="Lawrence Berkeley National Laboratory"/>
            <person name="Harder C.B."/>
            <person name="Miyauchi S."/>
            <person name="Viragh M."/>
            <person name="Kuo A."/>
            <person name="Thoen E."/>
            <person name="Andreopoulos B."/>
            <person name="Lu D."/>
            <person name="Skrede I."/>
            <person name="Drula E."/>
            <person name="Henrissat B."/>
            <person name="Morin E."/>
            <person name="Kohler A."/>
            <person name="Barry K."/>
            <person name="LaButti K."/>
            <person name="Morin E."/>
            <person name="Salamov A."/>
            <person name="Lipzen A."/>
            <person name="Mereny Z."/>
            <person name="Hegedus B."/>
            <person name="Baldrian P."/>
            <person name="Stursova M."/>
            <person name="Weitz H."/>
            <person name="Taylor A."/>
            <person name="Grigoriev I.V."/>
            <person name="Nagy L.G."/>
            <person name="Martin F."/>
            <person name="Kauserud H."/>
        </authorList>
    </citation>
    <scope>NUCLEOTIDE SEQUENCE</scope>
    <source>
        <strain evidence="2">CBHHK182m</strain>
    </source>
</reference>
<keyword evidence="3" id="KW-1185">Reference proteome</keyword>
<feature type="region of interest" description="Disordered" evidence="1">
    <location>
        <begin position="88"/>
        <end position="208"/>
    </location>
</feature>
<evidence type="ECO:0000256" key="1">
    <source>
        <dbReference type="SAM" id="MobiDB-lite"/>
    </source>
</evidence>
<gene>
    <name evidence="2" type="ORF">B0H16DRAFT_1482142</name>
</gene>
<feature type="compositionally biased region" description="Low complexity" evidence="1">
    <location>
        <begin position="188"/>
        <end position="199"/>
    </location>
</feature>
<dbReference type="Proteomes" id="UP001215598">
    <property type="component" value="Unassembled WGS sequence"/>
</dbReference>